<dbReference type="AlphaFoldDB" id="A0AAV0VNZ7"/>
<sequence length="76" mass="8922">MHAIIQNHSILMEFALMESKTETAYTLLLTKCKTLYPFLHPTSVMTDFEVALRAVCGNSERHSCWFHYVQVFTYLY</sequence>
<reference evidence="1 2" key="1">
    <citation type="submission" date="2023-01" db="EMBL/GenBank/DDBJ databases">
        <authorList>
            <person name="Whitehead M."/>
        </authorList>
    </citation>
    <scope>NUCLEOTIDE SEQUENCE [LARGE SCALE GENOMIC DNA]</scope>
</reference>
<comment type="caution">
    <text evidence="1">The sequence shown here is derived from an EMBL/GenBank/DDBJ whole genome shotgun (WGS) entry which is preliminary data.</text>
</comment>
<accession>A0AAV0VNZ7</accession>
<organism evidence="1 2">
    <name type="scientific">Macrosiphum euphorbiae</name>
    <name type="common">potato aphid</name>
    <dbReference type="NCBI Taxonomy" id="13131"/>
    <lineage>
        <taxon>Eukaryota</taxon>
        <taxon>Metazoa</taxon>
        <taxon>Ecdysozoa</taxon>
        <taxon>Arthropoda</taxon>
        <taxon>Hexapoda</taxon>
        <taxon>Insecta</taxon>
        <taxon>Pterygota</taxon>
        <taxon>Neoptera</taxon>
        <taxon>Paraneoptera</taxon>
        <taxon>Hemiptera</taxon>
        <taxon>Sternorrhyncha</taxon>
        <taxon>Aphidomorpha</taxon>
        <taxon>Aphidoidea</taxon>
        <taxon>Aphididae</taxon>
        <taxon>Macrosiphini</taxon>
        <taxon>Macrosiphum</taxon>
    </lineage>
</organism>
<protein>
    <recommendedName>
        <fullName evidence="3">MULE transposase domain-containing protein</fullName>
    </recommendedName>
</protein>
<dbReference type="EMBL" id="CARXXK010000001">
    <property type="protein sequence ID" value="CAI6344642.1"/>
    <property type="molecule type" value="Genomic_DNA"/>
</dbReference>
<gene>
    <name evidence="1" type="ORF">MEUPH1_LOCUS1754</name>
</gene>
<evidence type="ECO:0008006" key="3">
    <source>
        <dbReference type="Google" id="ProtNLM"/>
    </source>
</evidence>
<keyword evidence="2" id="KW-1185">Reference proteome</keyword>
<evidence type="ECO:0000313" key="2">
    <source>
        <dbReference type="Proteomes" id="UP001160148"/>
    </source>
</evidence>
<evidence type="ECO:0000313" key="1">
    <source>
        <dbReference type="EMBL" id="CAI6344642.1"/>
    </source>
</evidence>
<name>A0AAV0VNZ7_9HEMI</name>
<dbReference type="Proteomes" id="UP001160148">
    <property type="component" value="Unassembled WGS sequence"/>
</dbReference>
<proteinExistence type="predicted"/>